<organism evidence="1 2">
    <name type="scientific">Natronococcus amylolyticus DSM 10524</name>
    <dbReference type="NCBI Taxonomy" id="1227497"/>
    <lineage>
        <taxon>Archaea</taxon>
        <taxon>Methanobacteriati</taxon>
        <taxon>Methanobacteriota</taxon>
        <taxon>Stenosarchaea group</taxon>
        <taxon>Halobacteria</taxon>
        <taxon>Halobacteriales</taxon>
        <taxon>Natrialbaceae</taxon>
        <taxon>Natronococcus</taxon>
    </lineage>
</organism>
<accession>L9XD46</accession>
<gene>
    <name evidence="1" type="ORF">C491_04861</name>
</gene>
<dbReference type="SUPFAM" id="SSF53474">
    <property type="entry name" value="alpha/beta-Hydrolases"/>
    <property type="match status" value="1"/>
</dbReference>
<dbReference type="PATRIC" id="fig|1227497.3.peg.1000"/>
<dbReference type="eggNOG" id="arCOG01652">
    <property type="taxonomic scope" value="Archaea"/>
</dbReference>
<dbReference type="Proteomes" id="UP000011688">
    <property type="component" value="Unassembled WGS sequence"/>
</dbReference>
<keyword evidence="1" id="KW-0378">Hydrolase</keyword>
<dbReference type="AlphaFoldDB" id="L9XD46"/>
<protein>
    <submittedName>
        <fullName evidence="1">Hydrolase of the alpha/beta superfamily-like protein</fullName>
    </submittedName>
</protein>
<proteinExistence type="predicted"/>
<dbReference type="EMBL" id="AOIB01000014">
    <property type="protein sequence ID" value="ELY59670.1"/>
    <property type="molecule type" value="Genomic_DNA"/>
</dbReference>
<dbReference type="GO" id="GO:0016787">
    <property type="term" value="F:hydrolase activity"/>
    <property type="evidence" value="ECO:0007669"/>
    <property type="project" value="UniProtKB-KW"/>
</dbReference>
<comment type="caution">
    <text evidence="1">The sequence shown here is derived from an EMBL/GenBank/DDBJ whole genome shotgun (WGS) entry which is preliminary data.</text>
</comment>
<evidence type="ECO:0000313" key="2">
    <source>
        <dbReference type="Proteomes" id="UP000011688"/>
    </source>
</evidence>
<name>L9XD46_9EURY</name>
<dbReference type="InterPro" id="IPR029058">
    <property type="entry name" value="AB_hydrolase_fold"/>
</dbReference>
<sequence>MRFLADDFSRRSTRSNSAVRAGGRVDCSTYYTVRTRPTTMTDVLVPGARDVRGTLEEPDSEPEAVVVACPPHPQHGGSRSDGRLVAVSEALCEAGVACLRFDYGPWDDGDGEREDVRNAIRWADDRYDRVGVFGYSFGASQALLAAGDVDRPLLGIASLAPTASLGTGDDGSEDDLDAVAALSTLEAPTLILYGERDTTVDWEPVVDRARERGDETVALPADHFFLGTREEIARSVGEFFGRLLAEP</sequence>
<keyword evidence="2" id="KW-1185">Reference proteome</keyword>
<reference evidence="1 2" key="1">
    <citation type="journal article" date="2014" name="PLoS Genet.">
        <title>Phylogenetically driven sequencing of extremely halophilic archaea reveals strategies for static and dynamic osmo-response.</title>
        <authorList>
            <person name="Becker E.A."/>
            <person name="Seitzer P.M."/>
            <person name="Tritt A."/>
            <person name="Larsen D."/>
            <person name="Krusor M."/>
            <person name="Yao A.I."/>
            <person name="Wu D."/>
            <person name="Madern D."/>
            <person name="Eisen J.A."/>
            <person name="Darling A.E."/>
            <person name="Facciotti M.T."/>
        </authorList>
    </citation>
    <scope>NUCLEOTIDE SEQUENCE [LARGE SCALE GENOMIC DNA]</scope>
    <source>
        <strain evidence="1 2">DSM 10524</strain>
    </source>
</reference>
<evidence type="ECO:0000313" key="1">
    <source>
        <dbReference type="EMBL" id="ELY59670.1"/>
    </source>
</evidence>
<dbReference type="STRING" id="1227497.C491_04861"/>
<dbReference type="Gene3D" id="3.40.50.1820">
    <property type="entry name" value="alpha/beta hydrolase"/>
    <property type="match status" value="1"/>
</dbReference>